<proteinExistence type="predicted"/>
<evidence type="ECO:0000313" key="2">
    <source>
        <dbReference type="EMBL" id="KAF7681016.1"/>
    </source>
</evidence>
<feature type="region of interest" description="Disordered" evidence="1">
    <location>
        <begin position="437"/>
        <end position="477"/>
    </location>
</feature>
<accession>A0ABQ7HW93</accession>
<dbReference type="Proteomes" id="UP001516464">
    <property type="component" value="Unassembled WGS sequence"/>
</dbReference>
<gene>
    <name evidence="2" type="ORF">TCON_2371</name>
</gene>
<organism evidence="2 3">
    <name type="scientific">Astathelohania contejeani</name>
    <dbReference type="NCBI Taxonomy" id="164912"/>
    <lineage>
        <taxon>Eukaryota</taxon>
        <taxon>Fungi</taxon>
        <taxon>Fungi incertae sedis</taxon>
        <taxon>Microsporidia</taxon>
        <taxon>Astathelohaniidae</taxon>
        <taxon>Astathelohania</taxon>
    </lineage>
</organism>
<dbReference type="EMBL" id="SBIQ01000276">
    <property type="protein sequence ID" value="KAF7681016.1"/>
    <property type="molecule type" value="Genomic_DNA"/>
</dbReference>
<keyword evidence="3" id="KW-1185">Reference proteome</keyword>
<feature type="compositionally biased region" description="Basic and acidic residues" evidence="1">
    <location>
        <begin position="459"/>
        <end position="471"/>
    </location>
</feature>
<name>A0ABQ7HW93_9MICR</name>
<sequence length="628" mass="73613">MKTSKKKIIISKYLTMLMLFCRTCIAIRPLIALHDINIIEYSFFSGKAGDEKEESYILNKLNETKEILSNSNCAEKIYDSKSIIDLFKIQRNENFFIRNKIENNFRRFRIVMYYRIMKYYFSSMNPDYILTIVTIVDSKINNEWSYIDENKVLLISYFIIQLFNLYSKNKIYLLDSNKITDITQIAILITVHILEEIKNDIKNPEEVLKHNHLLFSKADSLNFVSEIRRFVINSEDRHKETIIHEFTFNDKISIFVNEIIKMLLNNIKNKKTIINFCVLNNCKVNNTENEDLKILNNIFHEIKVVKKFEFSYKLCIFSLLEIGRNDIMNLFRGNMVYKMHYLDAIETSFRNNVNDFNNILNNINILKGNISFIEYTLINMKTIPQLKTFNNFYQSLYKYFECSDSMSEKLFDILRNIFGDYDGNQDLLGLTNEELNQSMESNESSDRTSNDEMSNENDIPIKKNDELHNTRPSENNLHDIIFPTQNTELDIVDNNPDINEPSTITMHENIKEKINTNKNTDLQSIDNDPSISTDGDGIDEIIKNDTSYASSILDKDVKSDNIDISNGEDSYFNYNVLNDGSNKDELEDFNSHNNCEQYCTNNKSPNKIFLNMGRIAITVSAIFKYIYF</sequence>
<reference evidence="2 3" key="1">
    <citation type="submission" date="2019-01" db="EMBL/GenBank/DDBJ databases">
        <title>Genomes sequencing and comparative genomics of infectious freshwater microsporidia, Cucumispora dikerogammari and Thelohania contejeani.</title>
        <authorList>
            <person name="Cormier A."/>
            <person name="Giraud I."/>
            <person name="Wattier R."/>
            <person name="Teixeira M."/>
            <person name="Grandjean F."/>
            <person name="Rigaud T."/>
            <person name="Cordaux R."/>
        </authorList>
    </citation>
    <scope>NUCLEOTIDE SEQUENCE [LARGE SCALE GENOMIC DNA]</scope>
    <source>
        <strain evidence="2">T1</strain>
        <tissue evidence="2">Spores</tissue>
    </source>
</reference>
<comment type="caution">
    <text evidence="2">The sequence shown here is derived from an EMBL/GenBank/DDBJ whole genome shotgun (WGS) entry which is preliminary data.</text>
</comment>
<evidence type="ECO:0000256" key="1">
    <source>
        <dbReference type="SAM" id="MobiDB-lite"/>
    </source>
</evidence>
<evidence type="ECO:0000313" key="3">
    <source>
        <dbReference type="Proteomes" id="UP001516464"/>
    </source>
</evidence>
<protein>
    <submittedName>
        <fullName evidence="2">Uncharacterized protein</fullName>
    </submittedName>
</protein>